<protein>
    <submittedName>
        <fullName evidence="1">MSHA biogenesis protein MshI</fullName>
    </submittedName>
</protein>
<dbReference type="Proteomes" id="UP000679575">
    <property type="component" value="Chromosome"/>
</dbReference>
<organism evidence="1 2">
    <name type="scientific">Shewanella yunxiaonensis</name>
    <dbReference type="NCBI Taxonomy" id="2829809"/>
    <lineage>
        <taxon>Bacteria</taxon>
        <taxon>Pseudomonadati</taxon>
        <taxon>Pseudomonadota</taxon>
        <taxon>Gammaproteobacteria</taxon>
        <taxon>Alteromonadales</taxon>
        <taxon>Shewanellaceae</taxon>
        <taxon>Shewanella</taxon>
    </lineage>
</organism>
<accession>A0ABX7YSF1</accession>
<gene>
    <name evidence="1" type="ORF">KDN34_15600</name>
</gene>
<keyword evidence="2" id="KW-1185">Reference proteome</keyword>
<dbReference type="RefSeq" id="WP_212594619.1">
    <property type="nucleotide sequence ID" value="NZ_CP073587.1"/>
</dbReference>
<dbReference type="InterPro" id="IPR043129">
    <property type="entry name" value="ATPase_NBD"/>
</dbReference>
<reference evidence="1 2" key="1">
    <citation type="submission" date="2021-04" db="EMBL/GenBank/DDBJ databases">
        <title>Novel species identification of genus Shewanella.</title>
        <authorList>
            <person name="Liu G."/>
        </authorList>
    </citation>
    <scope>NUCLEOTIDE SEQUENCE [LARGE SCALE GENOMIC DNA]</scope>
    <source>
        <strain evidence="1 2">FJAT-54481</strain>
    </source>
</reference>
<name>A0ABX7YSF1_9GAMM</name>
<dbReference type="EMBL" id="CP073587">
    <property type="protein sequence ID" value="QUN05590.1"/>
    <property type="molecule type" value="Genomic_DNA"/>
</dbReference>
<dbReference type="SUPFAM" id="SSF53067">
    <property type="entry name" value="Actin-like ATPase domain"/>
    <property type="match status" value="1"/>
</dbReference>
<proteinExistence type="predicted"/>
<evidence type="ECO:0000313" key="2">
    <source>
        <dbReference type="Proteomes" id="UP000679575"/>
    </source>
</evidence>
<evidence type="ECO:0000313" key="1">
    <source>
        <dbReference type="EMBL" id="QUN05590.1"/>
    </source>
</evidence>
<sequence>MAKNSLIKMPFFRAQQATKPTGVFLGAEHVWVFQSAADTSPLISRYPRPRNWPLLFRQLAADIGPSLLQVVLGQESYQQVAVDKPAVPDNEITQALLWSVKDIVAMPPQNIYLDYFESPLAGSNKLQVVITDKPQLSAMVQAADAEGMSFAGISVEELMPANLFTDASQARLVISHIPGEEVLLTVVRSGELYMHRRIRGFKELDSATAEDLRYGIADNLSLEIQRSMDFFESQLRQPPVASIELLVEGASQALAHAIAVNFNQPVATVNCENVGAKMAELALTELLRGRL</sequence>